<accession>A0A7Y0L4Y4</accession>
<evidence type="ECO:0000313" key="1">
    <source>
        <dbReference type="EMBL" id="NMP23158.1"/>
    </source>
</evidence>
<organism evidence="1 2">
    <name type="scientific">Sulfobacillus harzensis</name>
    <dbReference type="NCBI Taxonomy" id="2729629"/>
    <lineage>
        <taxon>Bacteria</taxon>
        <taxon>Bacillati</taxon>
        <taxon>Bacillota</taxon>
        <taxon>Clostridia</taxon>
        <taxon>Eubacteriales</taxon>
        <taxon>Clostridiales Family XVII. Incertae Sedis</taxon>
        <taxon>Sulfobacillus</taxon>
    </lineage>
</organism>
<comment type="caution">
    <text evidence="1">The sequence shown here is derived from an EMBL/GenBank/DDBJ whole genome shotgun (WGS) entry which is preliminary data.</text>
</comment>
<evidence type="ECO:0000313" key="2">
    <source>
        <dbReference type="Proteomes" id="UP000533476"/>
    </source>
</evidence>
<protein>
    <submittedName>
        <fullName evidence="1">Uncharacterized protein</fullName>
    </submittedName>
</protein>
<dbReference type="AlphaFoldDB" id="A0A7Y0L4Y4"/>
<dbReference type="EMBL" id="JABBVZ010000041">
    <property type="protein sequence ID" value="NMP23158.1"/>
    <property type="molecule type" value="Genomic_DNA"/>
</dbReference>
<proteinExistence type="predicted"/>
<gene>
    <name evidence="1" type="ORF">HIJ39_12485</name>
</gene>
<reference evidence="1 2" key="1">
    <citation type="submission" date="2020-04" db="EMBL/GenBank/DDBJ databases">
        <authorList>
            <person name="Zhang R."/>
            <person name="Schippers A."/>
        </authorList>
    </citation>
    <scope>NUCLEOTIDE SEQUENCE [LARGE SCALE GENOMIC DNA]</scope>
    <source>
        <strain evidence="1 2">DSM 109850</strain>
    </source>
</reference>
<sequence length="71" mass="8492">MHPRWTRCPQPITHREWAGVSYERERHARRRRLILRGHPAIGLCRGFLPTRMHRALRACYTKTCRCTALLL</sequence>
<dbReference type="Proteomes" id="UP000533476">
    <property type="component" value="Unassembled WGS sequence"/>
</dbReference>
<name>A0A7Y0L4Y4_9FIRM</name>
<keyword evidence="2" id="KW-1185">Reference proteome</keyword>